<dbReference type="OMA" id="SYPFHKA"/>
<evidence type="ECO:0000256" key="3">
    <source>
        <dbReference type="ARBA" id="ARBA00023125"/>
    </source>
</evidence>
<dbReference type="Gramene" id="KZN06081">
    <property type="protein sequence ID" value="KZN06081"/>
    <property type="gene ID" value="DCAR_006918"/>
</dbReference>
<dbReference type="Proteomes" id="UP000077755">
    <property type="component" value="Chromosome 2"/>
</dbReference>
<dbReference type="FunFam" id="1.10.10.60:FF:000121">
    <property type="entry name" value="Myb transcription factor"/>
    <property type="match status" value="1"/>
</dbReference>
<dbReference type="EMBL" id="CP093344">
    <property type="protein sequence ID" value="WOG88578.1"/>
    <property type="molecule type" value="Genomic_DNA"/>
</dbReference>
<dbReference type="CDD" id="cd00167">
    <property type="entry name" value="SANT"/>
    <property type="match status" value="2"/>
</dbReference>
<accession>A0A166E4H5</accession>
<evidence type="ECO:0000256" key="6">
    <source>
        <dbReference type="SAM" id="MobiDB-lite"/>
    </source>
</evidence>
<keyword evidence="5" id="KW-0539">Nucleus</keyword>
<dbReference type="PANTHER" id="PTHR10641:SF622">
    <property type="entry name" value="TRANSCRIPTION FACTOR MYB17"/>
    <property type="match status" value="1"/>
</dbReference>
<dbReference type="GO" id="GO:0005634">
    <property type="term" value="C:nucleus"/>
    <property type="evidence" value="ECO:0007669"/>
    <property type="project" value="UniProtKB-SubCell"/>
</dbReference>
<protein>
    <submittedName>
        <fullName evidence="7">Uncharacterized protein</fullName>
    </submittedName>
</protein>
<evidence type="ECO:0000256" key="2">
    <source>
        <dbReference type="ARBA" id="ARBA00023015"/>
    </source>
</evidence>
<name>A0A166E4H5_DAUCS</name>
<reference evidence="7" key="1">
    <citation type="journal article" date="2016" name="Nat. Genet.">
        <title>A high-quality carrot genome assembly provides new insights into carotenoid accumulation and asterid genome evolution.</title>
        <authorList>
            <person name="Iorizzo M."/>
            <person name="Ellison S."/>
            <person name="Senalik D."/>
            <person name="Zeng P."/>
            <person name="Satapoomin P."/>
            <person name="Huang J."/>
            <person name="Bowman M."/>
            <person name="Iovene M."/>
            <person name="Sanseverino W."/>
            <person name="Cavagnaro P."/>
            <person name="Yildiz M."/>
            <person name="Macko-Podgorni A."/>
            <person name="Moranska E."/>
            <person name="Grzebelus E."/>
            <person name="Grzebelus D."/>
            <person name="Ashrafi H."/>
            <person name="Zheng Z."/>
            <person name="Cheng S."/>
            <person name="Spooner D."/>
            <person name="Van Deynze A."/>
            <person name="Simon P."/>
        </authorList>
    </citation>
    <scope>NUCLEOTIDE SEQUENCE</scope>
    <source>
        <tissue evidence="7">Leaf</tissue>
    </source>
</reference>
<dbReference type="InterPro" id="IPR015495">
    <property type="entry name" value="Myb_TF_plants"/>
</dbReference>
<dbReference type="SUPFAM" id="SSF46689">
    <property type="entry name" value="Homeodomain-like"/>
    <property type="match status" value="1"/>
</dbReference>
<dbReference type="SMART" id="SM00717">
    <property type="entry name" value="SANT"/>
    <property type="match status" value="2"/>
</dbReference>
<organism evidence="7 8">
    <name type="scientific">Daucus carota subsp. sativus</name>
    <name type="common">Carrot</name>
    <dbReference type="NCBI Taxonomy" id="79200"/>
    <lineage>
        <taxon>Eukaryota</taxon>
        <taxon>Viridiplantae</taxon>
        <taxon>Streptophyta</taxon>
        <taxon>Embryophyta</taxon>
        <taxon>Tracheophyta</taxon>
        <taxon>Spermatophyta</taxon>
        <taxon>Magnoliopsida</taxon>
        <taxon>eudicotyledons</taxon>
        <taxon>Gunneridae</taxon>
        <taxon>Pentapetalae</taxon>
        <taxon>asterids</taxon>
        <taxon>campanulids</taxon>
        <taxon>Apiales</taxon>
        <taxon>Apiaceae</taxon>
        <taxon>Apioideae</taxon>
        <taxon>Scandiceae</taxon>
        <taxon>Daucinae</taxon>
        <taxon>Daucus</taxon>
        <taxon>Daucus sect. Daucus</taxon>
    </lineage>
</organism>
<dbReference type="Gene3D" id="1.10.10.60">
    <property type="entry name" value="Homeodomain-like"/>
    <property type="match status" value="2"/>
</dbReference>
<keyword evidence="8" id="KW-1185">Reference proteome</keyword>
<dbReference type="KEGG" id="dcr:108209575"/>
<keyword evidence="4" id="KW-0804">Transcription</keyword>
<dbReference type="PROSITE" id="PS51294">
    <property type="entry name" value="HTH_MYB"/>
    <property type="match status" value="2"/>
</dbReference>
<evidence type="ECO:0000256" key="5">
    <source>
        <dbReference type="ARBA" id="ARBA00023242"/>
    </source>
</evidence>
<keyword evidence="2" id="KW-0805">Transcription regulation</keyword>
<dbReference type="FunFam" id="1.10.10.60:FF:000198">
    <property type="entry name" value="MYB transcription factor"/>
    <property type="match status" value="1"/>
</dbReference>
<reference evidence="7" key="2">
    <citation type="submission" date="2022-03" db="EMBL/GenBank/DDBJ databases">
        <title>Draft title - Genomic analysis of global carrot germplasm unveils the trajectory of domestication and the origin of high carotenoid orange carrot.</title>
        <authorList>
            <person name="Iorizzo M."/>
            <person name="Ellison S."/>
            <person name="Senalik D."/>
            <person name="Macko-Podgorni A."/>
            <person name="Grzebelus D."/>
            <person name="Bostan H."/>
            <person name="Rolling W."/>
            <person name="Curaba J."/>
            <person name="Simon P."/>
        </authorList>
    </citation>
    <scope>NUCLEOTIDE SEQUENCE</scope>
    <source>
        <tissue evidence="7">Leaf</tissue>
    </source>
</reference>
<gene>
    <name evidence="7" type="ORF">DCAR_0207813</name>
</gene>
<dbReference type="OrthoDB" id="2143914at2759"/>
<dbReference type="PANTHER" id="PTHR10641">
    <property type="entry name" value="MYB FAMILY TRANSCRIPTION FACTOR"/>
    <property type="match status" value="1"/>
</dbReference>
<dbReference type="Pfam" id="PF00249">
    <property type="entry name" value="Myb_DNA-binding"/>
    <property type="match status" value="2"/>
</dbReference>
<feature type="compositionally biased region" description="Polar residues" evidence="6">
    <location>
        <begin position="127"/>
        <end position="147"/>
    </location>
</feature>
<proteinExistence type="predicted"/>
<keyword evidence="3" id="KW-0238">DNA-binding</keyword>
<dbReference type="InterPro" id="IPR001005">
    <property type="entry name" value="SANT/Myb"/>
</dbReference>
<evidence type="ECO:0000313" key="8">
    <source>
        <dbReference type="Proteomes" id="UP000077755"/>
    </source>
</evidence>
<dbReference type="PROSITE" id="PS50090">
    <property type="entry name" value="MYB_LIKE"/>
    <property type="match status" value="2"/>
</dbReference>
<sequence>MKRKPCCEKEGLKRGPWTSDEDEALVQFIDKNGPGNWRALPKLAGLLRCGKSCRLRWINYLRPDIKRGPFTPEDEKLVIQLHGMLGNRWAAIASQLPGRTDNEIKNLWNTHLKKRLISKGIDPQTHEPCTSVNGLQPRPSASPSTRHMAQWETARLEAESRLSKETTLLIQLPDGKTENDYFLRMWNSEVGESFRNLNKSGAEISACQSPFSQASSSTKNGSVSGTTAEVCHSAAEYTLVKMENTKPNTDYFTARSYSSSTDELEDPASTLQLLWDYPGSDDMSFLEGHTYNYDIYPGFPSGDISLSNSDY</sequence>
<dbReference type="InterPro" id="IPR017930">
    <property type="entry name" value="Myb_dom"/>
</dbReference>
<dbReference type="GO" id="GO:0003677">
    <property type="term" value="F:DNA binding"/>
    <property type="evidence" value="ECO:0007669"/>
    <property type="project" value="UniProtKB-KW"/>
</dbReference>
<evidence type="ECO:0000256" key="1">
    <source>
        <dbReference type="ARBA" id="ARBA00004123"/>
    </source>
</evidence>
<evidence type="ECO:0000256" key="4">
    <source>
        <dbReference type="ARBA" id="ARBA00023163"/>
    </source>
</evidence>
<feature type="region of interest" description="Disordered" evidence="6">
    <location>
        <begin position="123"/>
        <end position="148"/>
    </location>
</feature>
<evidence type="ECO:0000313" key="7">
    <source>
        <dbReference type="EMBL" id="WOG88578.1"/>
    </source>
</evidence>
<dbReference type="AlphaFoldDB" id="A0A166E4H5"/>
<dbReference type="InterPro" id="IPR009057">
    <property type="entry name" value="Homeodomain-like_sf"/>
</dbReference>
<comment type="subcellular location">
    <subcellularLocation>
        <location evidence="1">Nucleus</location>
    </subcellularLocation>
</comment>